<evidence type="ECO:0000259" key="8">
    <source>
        <dbReference type="Pfam" id="PF15705"/>
    </source>
</evidence>
<evidence type="ECO:0000256" key="2">
    <source>
        <dbReference type="ARBA" id="ARBA00006166"/>
    </source>
</evidence>
<dbReference type="InterPro" id="IPR031437">
    <property type="entry name" value="Ig_TMEM132_4th"/>
</dbReference>
<comment type="caution">
    <text evidence="14">The sequence shown here is derived from an EMBL/GenBank/DDBJ whole genome shotgun (WGS) entry which is preliminary data.</text>
</comment>
<dbReference type="GO" id="GO:0016020">
    <property type="term" value="C:membrane"/>
    <property type="evidence" value="ECO:0007669"/>
    <property type="project" value="UniProtKB-SubCell"/>
</dbReference>
<dbReference type="Pfam" id="PF16070">
    <property type="entry name" value="Ig_TMEM132_4th"/>
    <property type="match status" value="1"/>
</dbReference>
<feature type="domain" description="Transmembrane protein TMEM132 fifth" evidence="12">
    <location>
        <begin position="568"/>
        <end position="714"/>
    </location>
</feature>
<evidence type="ECO:0000259" key="13">
    <source>
        <dbReference type="Pfam" id="PF23487"/>
    </source>
</evidence>
<evidence type="ECO:0000313" key="14">
    <source>
        <dbReference type="EMBL" id="KAK5644452.1"/>
    </source>
</evidence>
<keyword evidence="15" id="KW-1185">Reference proteome</keyword>
<dbReference type="Pfam" id="PF23487">
    <property type="entry name" value="Ig_TMEM132_6th"/>
    <property type="match status" value="1"/>
</dbReference>
<name>A0AAN7ZJ77_9COLE</name>
<evidence type="ECO:0000256" key="7">
    <source>
        <dbReference type="SAM" id="Phobius"/>
    </source>
</evidence>
<dbReference type="PANTHER" id="PTHR13388:SF11">
    <property type="entry name" value="DETONATOR, ISOFORM E"/>
    <property type="match status" value="1"/>
</dbReference>
<keyword evidence="5 7" id="KW-0472">Membrane</keyword>
<feature type="domain" description="Transmembrane protein TMEM132 N-terminal" evidence="8">
    <location>
        <begin position="69"/>
        <end position="135"/>
    </location>
</feature>
<dbReference type="Proteomes" id="UP001329430">
    <property type="component" value="Chromosome 4"/>
</dbReference>
<feature type="compositionally biased region" description="Basic and acidic residues" evidence="6">
    <location>
        <begin position="444"/>
        <end position="453"/>
    </location>
</feature>
<feature type="domain" description="Transmembrane protein TMEM132 cohesin-like" evidence="11">
    <location>
        <begin position="307"/>
        <end position="437"/>
    </location>
</feature>
<dbReference type="InterPro" id="IPR055424">
    <property type="entry name" value="Ig_TMEM132_6th"/>
</dbReference>
<proteinExistence type="inferred from homology"/>
<feature type="compositionally biased region" description="Basic and acidic residues" evidence="6">
    <location>
        <begin position="1169"/>
        <end position="1187"/>
    </location>
</feature>
<dbReference type="InterPro" id="IPR055423">
    <property type="entry name" value="Ig_TMEM132_5th"/>
</dbReference>
<feature type="domain" description="Transmembrane protein family 132 fourth" evidence="10">
    <location>
        <begin position="467"/>
        <end position="563"/>
    </location>
</feature>
<dbReference type="Pfam" id="PF23039">
    <property type="entry name" value="TMEM132_3rd"/>
    <property type="match status" value="1"/>
</dbReference>
<evidence type="ECO:0000256" key="6">
    <source>
        <dbReference type="SAM" id="MobiDB-lite"/>
    </source>
</evidence>
<accession>A0AAN7ZJ77</accession>
<evidence type="ECO:0000256" key="3">
    <source>
        <dbReference type="ARBA" id="ARBA00022692"/>
    </source>
</evidence>
<feature type="compositionally biased region" description="Pro residues" evidence="6">
    <location>
        <begin position="1090"/>
        <end position="1106"/>
    </location>
</feature>
<evidence type="ECO:0008006" key="16">
    <source>
        <dbReference type="Google" id="ProtNLM"/>
    </source>
</evidence>
<feature type="transmembrane region" description="Helical" evidence="7">
    <location>
        <begin position="929"/>
        <end position="953"/>
    </location>
</feature>
<keyword evidence="3 7" id="KW-0812">Transmembrane</keyword>
<reference evidence="14 15" key="1">
    <citation type="journal article" date="2024" name="Insects">
        <title>An Improved Chromosome-Level Genome Assembly of the Firefly Pyrocoelia pectoralis.</title>
        <authorList>
            <person name="Fu X."/>
            <person name="Meyer-Rochow V.B."/>
            <person name="Ballantyne L."/>
            <person name="Zhu X."/>
        </authorList>
    </citation>
    <scope>NUCLEOTIDE SEQUENCE [LARGE SCALE GENOMIC DNA]</scope>
    <source>
        <strain evidence="14">XCY_ONT2</strain>
    </source>
</reference>
<evidence type="ECO:0000256" key="5">
    <source>
        <dbReference type="ARBA" id="ARBA00023136"/>
    </source>
</evidence>
<feature type="region of interest" description="Disordered" evidence="6">
    <location>
        <begin position="1039"/>
        <end position="1187"/>
    </location>
</feature>
<feature type="transmembrane region" description="Helical" evidence="7">
    <location>
        <begin position="12"/>
        <end position="31"/>
    </location>
</feature>
<dbReference type="Pfam" id="PF15706">
    <property type="entry name" value="TMEM132_C"/>
    <property type="match status" value="1"/>
</dbReference>
<gene>
    <name evidence="14" type="ORF">RI129_005752</name>
</gene>
<feature type="region of interest" description="Disordered" evidence="6">
    <location>
        <begin position="894"/>
        <end position="913"/>
    </location>
</feature>
<feature type="compositionally biased region" description="Basic and acidic residues" evidence="6">
    <location>
        <begin position="1107"/>
        <end position="1122"/>
    </location>
</feature>
<dbReference type="Pfam" id="PF15705">
    <property type="entry name" value="TMEM132_N"/>
    <property type="match status" value="1"/>
</dbReference>
<evidence type="ECO:0000256" key="1">
    <source>
        <dbReference type="ARBA" id="ARBA00004479"/>
    </source>
</evidence>
<keyword evidence="4 7" id="KW-1133">Transmembrane helix</keyword>
<evidence type="ECO:0000259" key="12">
    <source>
        <dbReference type="Pfam" id="PF23486"/>
    </source>
</evidence>
<comment type="subcellular location">
    <subcellularLocation>
        <location evidence="1">Membrane</location>
        <topology evidence="1">Single-pass type I membrane protein</topology>
    </subcellularLocation>
</comment>
<evidence type="ECO:0000259" key="10">
    <source>
        <dbReference type="Pfam" id="PF16070"/>
    </source>
</evidence>
<feature type="region of interest" description="Disordered" evidence="6">
    <location>
        <begin position="963"/>
        <end position="985"/>
    </location>
</feature>
<dbReference type="PANTHER" id="PTHR13388">
    <property type="entry name" value="DETONATOR, ISOFORM E"/>
    <property type="match status" value="1"/>
</dbReference>
<organism evidence="14 15">
    <name type="scientific">Pyrocoelia pectoralis</name>
    <dbReference type="NCBI Taxonomy" id="417401"/>
    <lineage>
        <taxon>Eukaryota</taxon>
        <taxon>Metazoa</taxon>
        <taxon>Ecdysozoa</taxon>
        <taxon>Arthropoda</taxon>
        <taxon>Hexapoda</taxon>
        <taxon>Insecta</taxon>
        <taxon>Pterygota</taxon>
        <taxon>Neoptera</taxon>
        <taxon>Endopterygota</taxon>
        <taxon>Coleoptera</taxon>
        <taxon>Polyphaga</taxon>
        <taxon>Elateriformia</taxon>
        <taxon>Elateroidea</taxon>
        <taxon>Lampyridae</taxon>
        <taxon>Lampyrinae</taxon>
        <taxon>Pyrocoelia</taxon>
    </lineage>
</organism>
<protein>
    <recommendedName>
        <fullName evidence="16">Transmembrane protein 132E</fullName>
    </recommendedName>
</protein>
<evidence type="ECO:0000259" key="9">
    <source>
        <dbReference type="Pfam" id="PF15706"/>
    </source>
</evidence>
<dbReference type="EMBL" id="JAVRBK010000004">
    <property type="protein sequence ID" value="KAK5644452.1"/>
    <property type="molecule type" value="Genomic_DNA"/>
</dbReference>
<feature type="compositionally biased region" description="Polar residues" evidence="6">
    <location>
        <begin position="1039"/>
        <end position="1066"/>
    </location>
</feature>
<dbReference type="InterPro" id="IPR031435">
    <property type="entry name" value="TMEM132_N"/>
</dbReference>
<dbReference type="InterPro" id="IPR031436">
    <property type="entry name" value="TMEM132_C"/>
</dbReference>
<dbReference type="InterPro" id="IPR055421">
    <property type="entry name" value="TMEM132_3rd"/>
</dbReference>
<dbReference type="InterPro" id="IPR026307">
    <property type="entry name" value="TMEM132"/>
</dbReference>
<feature type="compositionally biased region" description="Basic residues" evidence="6">
    <location>
        <begin position="1145"/>
        <end position="1157"/>
    </location>
</feature>
<feature type="domain" description="Transmembrane protein TMEM132 C-terminal" evidence="9">
    <location>
        <begin position="901"/>
        <end position="998"/>
    </location>
</feature>
<evidence type="ECO:0000259" key="11">
    <source>
        <dbReference type="Pfam" id="PF23039"/>
    </source>
</evidence>
<dbReference type="Pfam" id="PF23486">
    <property type="entry name" value="Ig_TMEM132_5th"/>
    <property type="match status" value="1"/>
</dbReference>
<evidence type="ECO:0000313" key="15">
    <source>
        <dbReference type="Proteomes" id="UP001329430"/>
    </source>
</evidence>
<feature type="region of interest" description="Disordered" evidence="6">
    <location>
        <begin position="437"/>
        <end position="457"/>
    </location>
</feature>
<sequence length="1313" mass="146044">MLSQFHPARHSHIVFYSFSFFPGFALSLLQSSTISLFRFFDPLYRLCCSLPFFFFLWLTFTTDFSRCVDVHFENKDGGFFLKHSPRQHYQPTSEINIPPGSLLSIDRFTVFQTSQPISVRATYGPFSTKQTVPARYVVPDPLPLNTSITPTELQDLATHHLDMSAHIVRNEIPRDSPILRVLFHTGSDPGNRRQILFSRHHQKVCIVLHATLANRPLLSAACSPDGEDGVCLAQITIPSSWWPPLPPPDKEGRPGKTLKSPPRLVQVAYSILEPRPSEEDNCQPRIQFQPSTVLGMVPLVQAKAAYKELKLTEGLTMLVPHPPLFPLSRMHIPVFLEREKAKLLTAIVVRGRVKSGIRILNATPSDASSWNITVEINPRHTGASVTALRKEPIDSEVEVNSAGEVQELFTWLIEVTEDAAELYEGARIVWSMKLEPNQEEGELPESHRADGKKSTSRLDIQKDDIQAVVPISKNWEVLNTAVLTGRQVSQAMKVLIVSQAGKAADVTFQASCHSEDDSVLKVSSSCSSVYVDGSEARGSVNGSVLVKYGTYTGLARFTVWMPEFPLDLQVLDVRLSQIKSWKVPDYHTSGSKIKRKKRSYSTWGTNSMITDDMGNVLERPSCRLRYQQSPVDVYAHFMASDHDSGRVTYLVNRRTWLRVTDLVLPLLRVSDPRIANLRGRILQGRSMGRTEVQVLSPITGRVIGAKEIRVGNDKTGISRLSVQVVSGLQLNISPDSVNENGYVAETSVTRKLTAQYQEGLLDIELEFSDGSRTPLREVPDTDYHLVVESLDPEVVAFAPMVASHHPRVIAVGEGSGDLLQITLLLPEECRGATRPKLKGNGPLASAAASVTVDFSASDLPHRPDILQNDGGSYSSSKMGRDFHDLQDILKGTAIRDDDNDEPNVQARQHQGGKGIIRHHAPMNMTPLEISMYVLLAAFCFAIVIFVVSCMVYASKFKPVEPGTHGLTAAPVSLNPQRDRKPRETTTNAHDWVWLGRATLEHTSNRSSTVNNNPPEIRITTNPLNMNYCDPDDCVPSSFSNPTHIELPSSTAVPTTNAHQVDSSTYCKSKPGGGIANSNTTNDDLDIWNKPTPPPPLPPHAHQPAPPERNKSHQETAIDEDYRPPVPPHRNIGVTARSSSLESPPPRKHHHHHHRGSKHPQDGKFAQDTNKYENHPPPENCKHFNDNDKFREGNDFKYVEGTENSPKNIFEFDDEPVAVVPTENPVKTRHKSVQNGNEDEVQFVHLPNLETTSGNGNRSPKVKRATIVGNPMFSAEDQLLTKDDIPAELSGLDELGMDYEQIMHYFDNLKESNA</sequence>
<comment type="similarity">
    <text evidence="2">Belongs to the TMEM132 family.</text>
</comment>
<feature type="domain" description="Transmembrane protein TMEM132 sixth" evidence="13">
    <location>
        <begin position="717"/>
        <end position="830"/>
    </location>
</feature>
<evidence type="ECO:0000256" key="4">
    <source>
        <dbReference type="ARBA" id="ARBA00022989"/>
    </source>
</evidence>